<dbReference type="Gene3D" id="3.40.605.10">
    <property type="entry name" value="Aldehyde Dehydrogenase, Chain A, domain 1"/>
    <property type="match status" value="1"/>
</dbReference>
<dbReference type="OrthoDB" id="310895at2759"/>
<dbReference type="Proteomes" id="UP000775872">
    <property type="component" value="Unassembled WGS sequence"/>
</dbReference>
<dbReference type="AlphaFoldDB" id="A0A9P0EL25"/>
<accession>A0A9P0EL25</accession>
<feature type="compositionally biased region" description="Polar residues" evidence="1">
    <location>
        <begin position="63"/>
        <end position="80"/>
    </location>
</feature>
<name>A0A9P0EL25_9HYPO</name>
<evidence type="ECO:0000313" key="2">
    <source>
        <dbReference type="EMBL" id="CAH0051503.1"/>
    </source>
</evidence>
<evidence type="ECO:0000256" key="1">
    <source>
        <dbReference type="SAM" id="MobiDB-lite"/>
    </source>
</evidence>
<organism evidence="2 3">
    <name type="scientific">Clonostachys solani</name>
    <dbReference type="NCBI Taxonomy" id="160281"/>
    <lineage>
        <taxon>Eukaryota</taxon>
        <taxon>Fungi</taxon>
        <taxon>Dikarya</taxon>
        <taxon>Ascomycota</taxon>
        <taxon>Pezizomycotina</taxon>
        <taxon>Sordariomycetes</taxon>
        <taxon>Hypocreomycetidae</taxon>
        <taxon>Hypocreales</taxon>
        <taxon>Bionectriaceae</taxon>
        <taxon>Clonostachys</taxon>
    </lineage>
</organism>
<dbReference type="InterPro" id="IPR016162">
    <property type="entry name" value="Ald_DH_N"/>
</dbReference>
<reference evidence="2 3" key="2">
    <citation type="submission" date="2021-10" db="EMBL/GenBank/DDBJ databases">
        <authorList>
            <person name="Piombo E."/>
        </authorList>
    </citation>
    <scope>NUCLEOTIDE SEQUENCE [LARGE SCALE GENOMIC DNA]</scope>
</reference>
<dbReference type="GO" id="GO:0016491">
    <property type="term" value="F:oxidoreductase activity"/>
    <property type="evidence" value="ECO:0007669"/>
    <property type="project" value="InterPro"/>
</dbReference>
<feature type="region of interest" description="Disordered" evidence="1">
    <location>
        <begin position="56"/>
        <end position="80"/>
    </location>
</feature>
<reference evidence="3" key="1">
    <citation type="submission" date="2019-06" db="EMBL/GenBank/DDBJ databases">
        <authorList>
            <person name="Broberg M."/>
        </authorList>
    </citation>
    <scope>NUCLEOTIDE SEQUENCE [LARGE SCALE GENOMIC DNA]</scope>
</reference>
<evidence type="ECO:0000313" key="3">
    <source>
        <dbReference type="Proteomes" id="UP000775872"/>
    </source>
</evidence>
<comment type="caution">
    <text evidence="2">The sequence shown here is derived from an EMBL/GenBank/DDBJ whole genome shotgun (WGS) entry which is preliminary data.</text>
</comment>
<dbReference type="EMBL" id="CABFOC020000040">
    <property type="protein sequence ID" value="CAH0051503.1"/>
    <property type="molecule type" value="Genomic_DNA"/>
</dbReference>
<keyword evidence="3" id="KW-1185">Reference proteome</keyword>
<proteinExistence type="predicted"/>
<sequence length="80" mass="8486">MTSSLLTTLTSPNGHPVKQPLLLFTNNEWRSAKSGESIAIVSPINEEEIVKVHAAGAQDVDDSAQTARTTLRGPRSSTGV</sequence>
<gene>
    <name evidence="2" type="ORF">CSOL1703_00014826</name>
</gene>
<dbReference type="SUPFAM" id="SSF53720">
    <property type="entry name" value="ALDH-like"/>
    <property type="match status" value="1"/>
</dbReference>
<dbReference type="InterPro" id="IPR016161">
    <property type="entry name" value="Ald_DH/histidinol_DH"/>
</dbReference>
<protein>
    <submittedName>
        <fullName evidence="2">Uncharacterized protein</fullName>
    </submittedName>
</protein>